<dbReference type="PANTHER" id="PTHR34219">
    <property type="entry name" value="IRON-REGULATED INNER MEMBRANE PROTEIN-RELATED"/>
    <property type="match status" value="1"/>
</dbReference>
<name>A0ABP8B7S5_9SPHI</name>
<accession>A0ABP8B7S5</accession>
<organism evidence="2 3">
    <name type="scientific">Pedobacter jeongneungensis</name>
    <dbReference type="NCBI Taxonomy" id="947309"/>
    <lineage>
        <taxon>Bacteria</taxon>
        <taxon>Pseudomonadati</taxon>
        <taxon>Bacteroidota</taxon>
        <taxon>Sphingobacteriia</taxon>
        <taxon>Sphingobacteriales</taxon>
        <taxon>Sphingobacteriaceae</taxon>
        <taxon>Pedobacter</taxon>
    </lineage>
</organism>
<protein>
    <submittedName>
        <fullName evidence="2">PepSY-associated TM helix domain-containing protein</fullName>
    </submittedName>
</protein>
<dbReference type="Pfam" id="PF03929">
    <property type="entry name" value="PepSY_TM"/>
    <property type="match status" value="1"/>
</dbReference>
<dbReference type="InterPro" id="IPR005625">
    <property type="entry name" value="PepSY-ass_TM"/>
</dbReference>
<dbReference type="Proteomes" id="UP001501772">
    <property type="component" value="Unassembled WGS sequence"/>
</dbReference>
<evidence type="ECO:0000256" key="1">
    <source>
        <dbReference type="SAM" id="Phobius"/>
    </source>
</evidence>
<gene>
    <name evidence="2" type="ORF">GCM10022289_11780</name>
</gene>
<evidence type="ECO:0000313" key="2">
    <source>
        <dbReference type="EMBL" id="GAA4200226.1"/>
    </source>
</evidence>
<proteinExistence type="predicted"/>
<keyword evidence="1" id="KW-0812">Transmembrane</keyword>
<feature type="transmembrane region" description="Helical" evidence="1">
    <location>
        <begin position="26"/>
        <end position="51"/>
    </location>
</feature>
<keyword evidence="3" id="KW-1185">Reference proteome</keyword>
<keyword evidence="1" id="KW-1133">Transmembrane helix</keyword>
<feature type="transmembrane region" description="Helical" evidence="1">
    <location>
        <begin position="205"/>
        <end position="227"/>
    </location>
</feature>
<feature type="transmembrane region" description="Helical" evidence="1">
    <location>
        <begin position="351"/>
        <end position="372"/>
    </location>
</feature>
<dbReference type="PANTHER" id="PTHR34219:SF3">
    <property type="entry name" value="BLL7967 PROTEIN"/>
    <property type="match status" value="1"/>
</dbReference>
<comment type="caution">
    <text evidence="2">The sequence shown here is derived from an EMBL/GenBank/DDBJ whole genome shotgun (WGS) entry which is preliminary data.</text>
</comment>
<reference evidence="3" key="1">
    <citation type="journal article" date="2019" name="Int. J. Syst. Evol. Microbiol.">
        <title>The Global Catalogue of Microorganisms (GCM) 10K type strain sequencing project: providing services to taxonomists for standard genome sequencing and annotation.</title>
        <authorList>
            <consortium name="The Broad Institute Genomics Platform"/>
            <consortium name="The Broad Institute Genome Sequencing Center for Infectious Disease"/>
            <person name="Wu L."/>
            <person name="Ma J."/>
        </authorList>
    </citation>
    <scope>NUCLEOTIDE SEQUENCE [LARGE SCALE GENOMIC DNA]</scope>
    <source>
        <strain evidence="3">JCM 17626</strain>
    </source>
</reference>
<keyword evidence="1" id="KW-0472">Membrane</keyword>
<evidence type="ECO:0000313" key="3">
    <source>
        <dbReference type="Proteomes" id="UP001501772"/>
    </source>
</evidence>
<feature type="transmembrane region" description="Helical" evidence="1">
    <location>
        <begin position="157"/>
        <end position="177"/>
    </location>
</feature>
<dbReference type="RefSeq" id="WP_344850277.1">
    <property type="nucleotide sequence ID" value="NZ_BAABBY010000002.1"/>
</dbReference>
<sequence>MSLGTIKKTAAKKNASKSLLSKTVSFLHLWLGLLAGSVLIIVALTGCILSFEDELTPLLFSKEQQVTPKAERLPADSLVSIAKTNFPKKKIFRMILPAEPSRSVKATFGTKKAGYDYVYLNPYSGEILSKGKENKRFFVVVLNLHRFLLAGTVGKTITGISCAITFFMTISGLYLWWPKNRKVLKQRLVVKQNASFKRTNWDLHAVGGFYVMILLFLITLTGLIWSYDWVENMMFKLTDGKISKPEVVKQPEVKGKKEAGLYEKIISATNTIYAHQGDLTINFPDKKDKPVFVSKENGEARVNTTDQAYFNNRNGELIEKRPFTGLSLGNQLRKLNKPIHTGSIFGWPTKLLMFIVALFTASLPITGLLIYLGRGKKKKKAVVA</sequence>
<dbReference type="EMBL" id="BAABBY010000002">
    <property type="protein sequence ID" value="GAA4200226.1"/>
    <property type="molecule type" value="Genomic_DNA"/>
</dbReference>